<dbReference type="Gramene" id="QL02p071227:mrna">
    <property type="protein sequence ID" value="QL02p071227:mrna:CDS:1"/>
    <property type="gene ID" value="QL02p071227"/>
</dbReference>
<name>A0A7N2KZ26_QUELO</name>
<dbReference type="GO" id="GO:0004523">
    <property type="term" value="F:RNA-DNA hybrid ribonuclease activity"/>
    <property type="evidence" value="ECO:0007669"/>
    <property type="project" value="InterPro"/>
</dbReference>
<reference evidence="3" key="1">
    <citation type="journal article" date="2016" name="G3 (Bethesda)">
        <title>First Draft Assembly and Annotation of the Genome of a California Endemic Oak Quercus lobata Nee (Fagaceae).</title>
        <authorList>
            <person name="Sork V.L."/>
            <person name="Fitz-Gibbon S.T."/>
            <person name="Puiu D."/>
            <person name="Crepeau M."/>
            <person name="Gugger P.F."/>
            <person name="Sherman R."/>
            <person name="Stevens K."/>
            <person name="Langley C.H."/>
            <person name="Pellegrini M."/>
            <person name="Salzberg S.L."/>
        </authorList>
    </citation>
    <scope>NUCLEOTIDE SEQUENCE [LARGE SCALE GENOMIC DNA]</scope>
    <source>
        <strain evidence="3">cv. SW786</strain>
    </source>
</reference>
<keyword evidence="3" id="KW-1185">Reference proteome</keyword>
<dbReference type="PANTHER" id="PTHR47723:SF19">
    <property type="entry name" value="POLYNUCLEOTIDYL TRANSFERASE, RIBONUCLEASE H-LIKE SUPERFAMILY PROTEIN"/>
    <property type="match status" value="1"/>
</dbReference>
<evidence type="ECO:0000313" key="2">
    <source>
        <dbReference type="EnsemblPlants" id="QL02p071227:mrna:CDS:1"/>
    </source>
</evidence>
<dbReference type="GO" id="GO:0003676">
    <property type="term" value="F:nucleic acid binding"/>
    <property type="evidence" value="ECO:0007669"/>
    <property type="project" value="InterPro"/>
</dbReference>
<feature type="domain" description="RNase H type-1" evidence="1">
    <location>
        <begin position="29"/>
        <end position="145"/>
    </location>
</feature>
<dbReference type="Pfam" id="PF13456">
    <property type="entry name" value="RVT_3"/>
    <property type="match status" value="1"/>
</dbReference>
<dbReference type="InParanoid" id="A0A7N2KZ26"/>
<dbReference type="InterPro" id="IPR044730">
    <property type="entry name" value="RNase_H-like_dom_plant"/>
</dbReference>
<reference evidence="2" key="2">
    <citation type="submission" date="2021-01" db="UniProtKB">
        <authorList>
            <consortium name="EnsemblPlants"/>
        </authorList>
    </citation>
    <scope>IDENTIFICATION</scope>
</reference>
<evidence type="ECO:0000313" key="3">
    <source>
        <dbReference type="Proteomes" id="UP000594261"/>
    </source>
</evidence>
<sequence>MANDTPLPLPEATHPTHWLPPSLAQYEANCDGAIFPDVNCARLGVVIKYFEGMVIAALSERVPLPPLVDDLEALVCRKSITLALEIRLQDVIFEGDSEVVFKHITTDSTCLASFRHIVEESRSLVSRLRYASFSHVKSCCNAVAN</sequence>
<dbReference type="InterPro" id="IPR012337">
    <property type="entry name" value="RNaseH-like_sf"/>
</dbReference>
<dbReference type="Proteomes" id="UP000594261">
    <property type="component" value="Chromosome 2"/>
</dbReference>
<dbReference type="EnsemblPlants" id="QL02p071227:mrna">
    <property type="protein sequence ID" value="QL02p071227:mrna:CDS:1"/>
    <property type="gene ID" value="QL02p071227"/>
</dbReference>
<organism evidence="2 3">
    <name type="scientific">Quercus lobata</name>
    <name type="common">Valley oak</name>
    <dbReference type="NCBI Taxonomy" id="97700"/>
    <lineage>
        <taxon>Eukaryota</taxon>
        <taxon>Viridiplantae</taxon>
        <taxon>Streptophyta</taxon>
        <taxon>Embryophyta</taxon>
        <taxon>Tracheophyta</taxon>
        <taxon>Spermatophyta</taxon>
        <taxon>Magnoliopsida</taxon>
        <taxon>eudicotyledons</taxon>
        <taxon>Gunneridae</taxon>
        <taxon>Pentapetalae</taxon>
        <taxon>rosids</taxon>
        <taxon>fabids</taxon>
        <taxon>Fagales</taxon>
        <taxon>Fagaceae</taxon>
        <taxon>Quercus</taxon>
    </lineage>
</organism>
<dbReference type="InterPro" id="IPR002156">
    <property type="entry name" value="RNaseH_domain"/>
</dbReference>
<proteinExistence type="predicted"/>
<dbReference type="InterPro" id="IPR036397">
    <property type="entry name" value="RNaseH_sf"/>
</dbReference>
<dbReference type="AlphaFoldDB" id="A0A7N2KZ26"/>
<dbReference type="InterPro" id="IPR053151">
    <property type="entry name" value="RNase_H-like"/>
</dbReference>
<dbReference type="PANTHER" id="PTHR47723">
    <property type="entry name" value="OS05G0353850 PROTEIN"/>
    <property type="match status" value="1"/>
</dbReference>
<protein>
    <recommendedName>
        <fullName evidence="1">RNase H type-1 domain-containing protein</fullName>
    </recommendedName>
</protein>
<dbReference type="CDD" id="cd06222">
    <property type="entry name" value="RNase_H_like"/>
    <property type="match status" value="1"/>
</dbReference>
<evidence type="ECO:0000259" key="1">
    <source>
        <dbReference type="Pfam" id="PF13456"/>
    </source>
</evidence>
<dbReference type="Gene3D" id="3.30.420.10">
    <property type="entry name" value="Ribonuclease H-like superfamily/Ribonuclease H"/>
    <property type="match status" value="1"/>
</dbReference>
<accession>A0A7N2KZ26</accession>
<dbReference type="SUPFAM" id="SSF53098">
    <property type="entry name" value="Ribonuclease H-like"/>
    <property type="match status" value="1"/>
</dbReference>